<accession>A0ACA9SR69</accession>
<sequence length="105" mass="11790">MGHIPATVKGNNWVQVEEGIHVSGHSYVYKITGGVSKPRAEEICSELVDCVKNMWKTRILADGKNKVNGFILVKVQKYIDHLQETMLNATGFCDNVETKNPFTHM</sequence>
<proteinExistence type="predicted"/>
<evidence type="ECO:0000313" key="1">
    <source>
        <dbReference type="EMBL" id="CAG8846500.1"/>
    </source>
</evidence>
<comment type="caution">
    <text evidence="1">The sequence shown here is derived from an EMBL/GenBank/DDBJ whole genome shotgun (WGS) entry which is preliminary data.</text>
</comment>
<gene>
    <name evidence="1" type="ORF">RPERSI_LOCUS34173</name>
</gene>
<dbReference type="Proteomes" id="UP000789920">
    <property type="component" value="Unassembled WGS sequence"/>
</dbReference>
<name>A0ACA9SR69_9GLOM</name>
<organism evidence="1 2">
    <name type="scientific">Racocetra persica</name>
    <dbReference type="NCBI Taxonomy" id="160502"/>
    <lineage>
        <taxon>Eukaryota</taxon>
        <taxon>Fungi</taxon>
        <taxon>Fungi incertae sedis</taxon>
        <taxon>Mucoromycota</taxon>
        <taxon>Glomeromycotina</taxon>
        <taxon>Glomeromycetes</taxon>
        <taxon>Diversisporales</taxon>
        <taxon>Gigasporaceae</taxon>
        <taxon>Racocetra</taxon>
    </lineage>
</organism>
<keyword evidence="2" id="KW-1185">Reference proteome</keyword>
<evidence type="ECO:0000313" key="2">
    <source>
        <dbReference type="Proteomes" id="UP000789920"/>
    </source>
</evidence>
<protein>
    <submittedName>
        <fullName evidence="1">35055_t:CDS:1</fullName>
    </submittedName>
</protein>
<feature type="non-terminal residue" evidence="1">
    <location>
        <position position="105"/>
    </location>
</feature>
<reference evidence="1" key="1">
    <citation type="submission" date="2021-06" db="EMBL/GenBank/DDBJ databases">
        <authorList>
            <person name="Kallberg Y."/>
            <person name="Tangrot J."/>
            <person name="Rosling A."/>
        </authorList>
    </citation>
    <scope>NUCLEOTIDE SEQUENCE</scope>
    <source>
        <strain evidence="1">MA461A</strain>
    </source>
</reference>
<dbReference type="EMBL" id="CAJVQC010151564">
    <property type="protein sequence ID" value="CAG8846500.1"/>
    <property type="molecule type" value="Genomic_DNA"/>
</dbReference>